<reference evidence="2 3" key="1">
    <citation type="journal article" date="2021" name="Nat. Plants">
        <title>The Taxus genome provides insights into paclitaxel biosynthesis.</title>
        <authorList>
            <person name="Xiong X."/>
            <person name="Gou J."/>
            <person name="Liao Q."/>
            <person name="Li Y."/>
            <person name="Zhou Q."/>
            <person name="Bi G."/>
            <person name="Li C."/>
            <person name="Du R."/>
            <person name="Wang X."/>
            <person name="Sun T."/>
            <person name="Guo L."/>
            <person name="Liang H."/>
            <person name="Lu P."/>
            <person name="Wu Y."/>
            <person name="Zhang Z."/>
            <person name="Ro D.K."/>
            <person name="Shang Y."/>
            <person name="Huang S."/>
            <person name="Yan J."/>
        </authorList>
    </citation>
    <scope>NUCLEOTIDE SEQUENCE [LARGE SCALE GENOMIC DNA]</scope>
    <source>
        <strain evidence="2">Ta-2019</strain>
    </source>
</reference>
<evidence type="ECO:0000313" key="2">
    <source>
        <dbReference type="EMBL" id="KAH9301531.1"/>
    </source>
</evidence>
<organism evidence="2 3">
    <name type="scientific">Taxus chinensis</name>
    <name type="common">Chinese yew</name>
    <name type="synonym">Taxus wallichiana var. chinensis</name>
    <dbReference type="NCBI Taxonomy" id="29808"/>
    <lineage>
        <taxon>Eukaryota</taxon>
        <taxon>Viridiplantae</taxon>
        <taxon>Streptophyta</taxon>
        <taxon>Embryophyta</taxon>
        <taxon>Tracheophyta</taxon>
        <taxon>Spermatophyta</taxon>
        <taxon>Pinopsida</taxon>
        <taxon>Pinidae</taxon>
        <taxon>Conifers II</taxon>
        <taxon>Cupressales</taxon>
        <taxon>Taxaceae</taxon>
        <taxon>Taxus</taxon>
    </lineage>
</organism>
<protein>
    <submittedName>
        <fullName evidence="2">Uncharacterized protein</fullName>
    </submittedName>
</protein>
<evidence type="ECO:0000256" key="1">
    <source>
        <dbReference type="SAM" id="MobiDB-lite"/>
    </source>
</evidence>
<proteinExistence type="predicted"/>
<comment type="caution">
    <text evidence="2">The sequence shown here is derived from an EMBL/GenBank/DDBJ whole genome shotgun (WGS) entry which is preliminary data.</text>
</comment>
<dbReference type="AlphaFoldDB" id="A0AA38CKP4"/>
<name>A0AA38CKP4_TAXCH</name>
<dbReference type="Proteomes" id="UP000824469">
    <property type="component" value="Unassembled WGS sequence"/>
</dbReference>
<dbReference type="EMBL" id="JAHRHJ020000009">
    <property type="protein sequence ID" value="KAH9301531.1"/>
    <property type="molecule type" value="Genomic_DNA"/>
</dbReference>
<evidence type="ECO:0000313" key="3">
    <source>
        <dbReference type="Proteomes" id="UP000824469"/>
    </source>
</evidence>
<feature type="compositionally biased region" description="Gly residues" evidence="1">
    <location>
        <begin position="91"/>
        <end position="108"/>
    </location>
</feature>
<keyword evidence="3" id="KW-1185">Reference proteome</keyword>
<feature type="non-terminal residue" evidence="2">
    <location>
        <position position="167"/>
    </location>
</feature>
<sequence>MSIGGIGEDLMVIPINCVLEMGNWLASTSMGKRAESRYMGFWVADGECSPRGKDMSIGSMIGGGDDGSSYISGGTDGHASVGGRDNRCSSLGGGDNGSSSMGGRGTIGKGYLSGEARGEIVSMLAEDPSIGDEGDERCFSIDEGTREVGSNAEGGFRARISSIEGIW</sequence>
<accession>A0AA38CKP4</accession>
<gene>
    <name evidence="2" type="ORF">KI387_013114</name>
</gene>
<feature type="region of interest" description="Disordered" evidence="1">
    <location>
        <begin position="73"/>
        <end position="108"/>
    </location>
</feature>